<dbReference type="Gene3D" id="3.40.50.720">
    <property type="entry name" value="NAD(P)-binding Rossmann-like Domain"/>
    <property type="match status" value="1"/>
</dbReference>
<dbReference type="Proteomes" id="UP000231472">
    <property type="component" value="Unassembled WGS sequence"/>
</dbReference>
<dbReference type="EMBL" id="PEYC01000064">
    <property type="protein sequence ID" value="PIS39818.1"/>
    <property type="molecule type" value="Genomic_DNA"/>
</dbReference>
<organism evidence="1 2">
    <name type="scientific">Candidatus Nealsonbacteria bacterium CG08_land_8_20_14_0_20_36_22</name>
    <dbReference type="NCBI Taxonomy" id="1974704"/>
    <lineage>
        <taxon>Bacteria</taxon>
        <taxon>Candidatus Nealsoniibacteriota</taxon>
    </lineage>
</organism>
<evidence type="ECO:0008006" key="3">
    <source>
        <dbReference type="Google" id="ProtNLM"/>
    </source>
</evidence>
<comment type="caution">
    <text evidence="1">The sequence shown here is derived from an EMBL/GenBank/DDBJ whole genome shotgun (WGS) entry which is preliminary data.</text>
</comment>
<reference evidence="2" key="1">
    <citation type="submission" date="2017-09" db="EMBL/GenBank/DDBJ databases">
        <title>Depth-based differentiation of microbial function through sediment-hosted aquifers and enrichment of novel symbionts in the deep terrestrial subsurface.</title>
        <authorList>
            <person name="Probst A.J."/>
            <person name="Ladd B."/>
            <person name="Jarett J.K."/>
            <person name="Geller-Mcgrath D.E."/>
            <person name="Sieber C.M.K."/>
            <person name="Emerson J.B."/>
            <person name="Anantharaman K."/>
            <person name="Thomas B.C."/>
            <person name="Malmstrom R."/>
            <person name="Stieglmeier M."/>
            <person name="Klingl A."/>
            <person name="Woyke T."/>
            <person name="Ryan C.M."/>
            <person name="Banfield J.F."/>
        </authorList>
    </citation>
    <scope>NUCLEOTIDE SEQUENCE [LARGE SCALE GENOMIC DNA]</scope>
</reference>
<name>A0A2H0YMV5_9BACT</name>
<dbReference type="AlphaFoldDB" id="A0A2H0YMV5"/>
<protein>
    <recommendedName>
        <fullName evidence="3">Response regulatory domain-containing protein</fullName>
    </recommendedName>
</protein>
<gene>
    <name evidence="1" type="ORF">COT32_03050</name>
</gene>
<proteinExistence type="predicted"/>
<evidence type="ECO:0000313" key="1">
    <source>
        <dbReference type="EMBL" id="PIS39818.1"/>
    </source>
</evidence>
<evidence type="ECO:0000313" key="2">
    <source>
        <dbReference type="Proteomes" id="UP000231472"/>
    </source>
</evidence>
<sequence length="160" mass="18317">MENRRVKKIRVMVTGLPGKIAESIADWIAKIPDMILLPFTLSEEPGKLWVGQNEIWQIAPEYHRDRLRDISPDVVVDLSDFSHTKCKKRNCQLYCDCNIPFLVVNAIKDSGFLREVKKSGLSAFIVPQDEIQEILEAIRLLKARGSGSRVMTIRLKKKKL</sequence>
<accession>A0A2H0YMV5</accession>